<reference evidence="4 5" key="1">
    <citation type="submission" date="2021-05" db="EMBL/GenBank/DDBJ databases">
        <title>Genetic and Functional Diversity in Clade A Lucinid endosymbionts from the Bahamas.</title>
        <authorList>
            <person name="Giani N.M."/>
            <person name="Engel A.S."/>
            <person name="Campbell B.J."/>
        </authorList>
    </citation>
    <scope>NUCLEOTIDE SEQUENCE [LARGE SCALE GENOMIC DNA]</scope>
    <source>
        <strain evidence="4">LUC16012Gg_MoonRockCtena</strain>
    </source>
</reference>
<evidence type="ECO:0000313" key="5">
    <source>
        <dbReference type="Proteomes" id="UP000770889"/>
    </source>
</evidence>
<dbReference type="PROSITE" id="PS51468">
    <property type="entry name" value="VIT"/>
    <property type="match status" value="1"/>
</dbReference>
<gene>
    <name evidence="4" type="ORF">KME65_14070</name>
</gene>
<feature type="domain" description="VWFA" evidence="2">
    <location>
        <begin position="356"/>
        <end position="526"/>
    </location>
</feature>
<keyword evidence="1" id="KW-0472">Membrane</keyword>
<dbReference type="EMBL" id="JAHHGM010000013">
    <property type="protein sequence ID" value="MBT2990077.1"/>
    <property type="molecule type" value="Genomic_DNA"/>
</dbReference>
<feature type="transmembrane region" description="Helical" evidence="1">
    <location>
        <begin position="28"/>
        <end position="53"/>
    </location>
</feature>
<dbReference type="SUPFAM" id="SSF53300">
    <property type="entry name" value="vWA-like"/>
    <property type="match status" value="1"/>
</dbReference>
<name>A0A944QUF6_9GAMM</name>
<protein>
    <submittedName>
        <fullName evidence="4">Marine proteobacterial sortase target protein</fullName>
    </submittedName>
</protein>
<dbReference type="PROSITE" id="PS50234">
    <property type="entry name" value="VWFA"/>
    <property type="match status" value="1"/>
</dbReference>
<proteinExistence type="predicted"/>
<comment type="caution">
    <text evidence="4">The sequence shown here is derived from an EMBL/GenBank/DDBJ whole genome shotgun (WGS) entry which is preliminary data.</text>
</comment>
<accession>A0A944QUF6</accession>
<dbReference type="Pfam" id="PF08487">
    <property type="entry name" value="VIT"/>
    <property type="match status" value="1"/>
</dbReference>
<sequence>MRQRSATSTPQAGQQDLSFSNKGLVRDLLLTLLAAVFTGLSGSILLILLVFGWSSVEANSLREEAANLQLRSLDGQLLQRAPLMKSDLHVDINGMLARVRVEHRFINPSSAWMEGIYQFPLPESSAVERLRMQIGERIIEGRIEEKREARRIYRKARNEGKKASLLSQQRANIFSASLSNIAPGVKIRVAIEFQQQVRYAQGRFELRLPLVVAPRYIPGTPLASETPNTESLAGWARDTDQVMDASQITPPVIDPRDGVVNPVSLRVRLNPGLPLQSVDSHYHQMMETVDREGVVHLRLADDWVPAERDFLLSWQPQPGYAPRSALFTEHWQGDDYALLMILPPDANNPDTTLKRDLIFVIDHSGSMHGTSMVQAKAALKLAIGRLKTSDRFNLIGFNNRSRSLFSSPQPATSGNLGRASRFIDRLQAEGGTEMYPALEKALGQRDESGRLRQVVFLTDGSVGNERALFDLIRRDLGENRLFTVGIGSAPNSLFMQRAAAYGRGSFSYIGDLEEVADRMQSLLEKLEHPAMSHINIAWQGPGDIEVEPRRFPDLYLGEPLMIAIKGRELRGSLVIEGSRGSESWRQVVNLESKEEKTGLHTLWARRRIVSLLAMPEDEMALGEKRQAVLDLALKHQLVSPYTSLVAVEKRVSRTGSEHLEGGMMPVNLPAGWHAGSVFGELPQTASRGPLVLLLGGLLLLVWMALFRQRRIERPSAGLFKC</sequence>
<evidence type="ECO:0000259" key="2">
    <source>
        <dbReference type="PROSITE" id="PS50234"/>
    </source>
</evidence>
<dbReference type="NCBIfam" id="TIGR03788">
    <property type="entry name" value="marine_srt_targ"/>
    <property type="match status" value="1"/>
</dbReference>
<dbReference type="InterPro" id="IPR022440">
    <property type="entry name" value="CHP03788"/>
</dbReference>
<dbReference type="PANTHER" id="PTHR45737:SF6">
    <property type="entry name" value="VON WILLEBRAND FACTOR A DOMAIN-CONTAINING PROTEIN 5A"/>
    <property type="match status" value="1"/>
</dbReference>
<dbReference type="SMART" id="SM00609">
    <property type="entry name" value="VIT"/>
    <property type="match status" value="1"/>
</dbReference>
<dbReference type="PANTHER" id="PTHR45737">
    <property type="entry name" value="VON WILLEBRAND FACTOR A DOMAIN-CONTAINING PROTEIN 5A"/>
    <property type="match status" value="1"/>
</dbReference>
<dbReference type="Proteomes" id="UP000770889">
    <property type="component" value="Unassembled WGS sequence"/>
</dbReference>
<dbReference type="Pfam" id="PF13768">
    <property type="entry name" value="VWA_3"/>
    <property type="match status" value="1"/>
</dbReference>
<evidence type="ECO:0000259" key="3">
    <source>
        <dbReference type="PROSITE" id="PS51468"/>
    </source>
</evidence>
<dbReference type="Gene3D" id="3.40.50.410">
    <property type="entry name" value="von Willebrand factor, type A domain"/>
    <property type="match status" value="1"/>
</dbReference>
<evidence type="ECO:0000313" key="4">
    <source>
        <dbReference type="EMBL" id="MBT2990077.1"/>
    </source>
</evidence>
<keyword evidence="1" id="KW-0812">Transmembrane</keyword>
<dbReference type="SMART" id="SM00327">
    <property type="entry name" value="VWA"/>
    <property type="match status" value="1"/>
</dbReference>
<dbReference type="InterPro" id="IPR013694">
    <property type="entry name" value="VIT"/>
</dbReference>
<feature type="transmembrane region" description="Helical" evidence="1">
    <location>
        <begin position="688"/>
        <end position="706"/>
    </location>
</feature>
<dbReference type="CDD" id="cd01461">
    <property type="entry name" value="vWA_interalpha_trypsin_inhibitor"/>
    <property type="match status" value="1"/>
</dbReference>
<keyword evidence="1" id="KW-1133">Transmembrane helix</keyword>
<dbReference type="AlphaFoldDB" id="A0A944QUF6"/>
<organism evidence="4 5">
    <name type="scientific">Candidatus Thiodiazotropha taylori</name>
    <dbReference type="NCBI Taxonomy" id="2792791"/>
    <lineage>
        <taxon>Bacteria</taxon>
        <taxon>Pseudomonadati</taxon>
        <taxon>Pseudomonadota</taxon>
        <taxon>Gammaproteobacteria</taxon>
        <taxon>Chromatiales</taxon>
        <taxon>Sedimenticolaceae</taxon>
        <taxon>Candidatus Thiodiazotropha</taxon>
    </lineage>
</organism>
<evidence type="ECO:0000256" key="1">
    <source>
        <dbReference type="SAM" id="Phobius"/>
    </source>
</evidence>
<dbReference type="InterPro" id="IPR002035">
    <property type="entry name" value="VWF_A"/>
</dbReference>
<feature type="domain" description="VIT" evidence="3">
    <location>
        <begin position="67"/>
        <end position="195"/>
    </location>
</feature>
<dbReference type="InterPro" id="IPR036465">
    <property type="entry name" value="vWFA_dom_sf"/>
</dbReference>